<proteinExistence type="predicted"/>
<evidence type="ECO:0000313" key="4">
    <source>
        <dbReference type="Proteomes" id="UP000230423"/>
    </source>
</evidence>
<organism evidence="3 4">
    <name type="scientific">Teladorsagia circumcincta</name>
    <name type="common">Brown stomach worm</name>
    <name type="synonym">Ostertagia circumcincta</name>
    <dbReference type="NCBI Taxonomy" id="45464"/>
    <lineage>
        <taxon>Eukaryota</taxon>
        <taxon>Metazoa</taxon>
        <taxon>Ecdysozoa</taxon>
        <taxon>Nematoda</taxon>
        <taxon>Chromadorea</taxon>
        <taxon>Rhabditida</taxon>
        <taxon>Rhabditina</taxon>
        <taxon>Rhabditomorpha</taxon>
        <taxon>Strongyloidea</taxon>
        <taxon>Trichostrongylidae</taxon>
        <taxon>Teladorsagia</taxon>
    </lineage>
</organism>
<sequence length="242" mass="26617">MPNEKTYTKRCEDPALQWARYSGLIRFHNGDGFESAKSILPEIVAVVASFVSAIAVSVLSHRSENLDVVGPVRPVRMQNEGSHRNKHGPSSIVMALKRFSNFAIIVLSALVGCVQVFYHVLMLQLLWTYDGSRNYVDDNDGGSSVHEERQDVDGERFGGGTDGSTNPQGSRPLLANDGEEGSRGQAIPLRHVTSQVVDRHKIGQIFVDSEIHVTLDMIKGTNFLATEAATHRHSKAATLHSW</sequence>
<evidence type="ECO:0000313" key="3">
    <source>
        <dbReference type="EMBL" id="PIO61582.1"/>
    </source>
</evidence>
<dbReference type="OrthoDB" id="303066at2759"/>
<dbReference type="AlphaFoldDB" id="A0A2G9TVX6"/>
<feature type="transmembrane region" description="Helical" evidence="2">
    <location>
        <begin position="102"/>
        <end position="127"/>
    </location>
</feature>
<dbReference type="Proteomes" id="UP000230423">
    <property type="component" value="Unassembled WGS sequence"/>
</dbReference>
<protein>
    <submittedName>
        <fullName evidence="3">Uncharacterized protein</fullName>
    </submittedName>
</protein>
<keyword evidence="2" id="KW-0472">Membrane</keyword>
<evidence type="ECO:0000256" key="1">
    <source>
        <dbReference type="SAM" id="MobiDB-lite"/>
    </source>
</evidence>
<keyword evidence="2" id="KW-0812">Transmembrane</keyword>
<keyword evidence="4" id="KW-1185">Reference proteome</keyword>
<keyword evidence="2" id="KW-1133">Transmembrane helix</keyword>
<accession>A0A2G9TVX6</accession>
<evidence type="ECO:0000256" key="2">
    <source>
        <dbReference type="SAM" id="Phobius"/>
    </source>
</evidence>
<gene>
    <name evidence="3" type="ORF">TELCIR_16890</name>
</gene>
<reference evidence="3 4" key="1">
    <citation type="submission" date="2015-09" db="EMBL/GenBank/DDBJ databases">
        <title>Draft genome of the parasitic nematode Teladorsagia circumcincta isolate WARC Sus (inbred).</title>
        <authorList>
            <person name="Mitreva M."/>
        </authorList>
    </citation>
    <scope>NUCLEOTIDE SEQUENCE [LARGE SCALE GENOMIC DNA]</scope>
    <source>
        <strain evidence="3 4">S</strain>
    </source>
</reference>
<dbReference type="EMBL" id="KZ353357">
    <property type="protein sequence ID" value="PIO61582.1"/>
    <property type="molecule type" value="Genomic_DNA"/>
</dbReference>
<feature type="compositionally biased region" description="Basic and acidic residues" evidence="1">
    <location>
        <begin position="145"/>
        <end position="156"/>
    </location>
</feature>
<name>A0A2G9TVX6_TELCI</name>
<feature type="region of interest" description="Disordered" evidence="1">
    <location>
        <begin position="137"/>
        <end position="182"/>
    </location>
</feature>